<evidence type="ECO:0000259" key="2">
    <source>
        <dbReference type="Pfam" id="PF01548"/>
    </source>
</evidence>
<feature type="compositionally biased region" description="Basic and acidic residues" evidence="1">
    <location>
        <begin position="339"/>
        <end position="348"/>
    </location>
</feature>
<name>A0A4Q7NWU9_9ACTN</name>
<dbReference type="AlphaFoldDB" id="A0A4Q7NWU9"/>
<dbReference type="Pfam" id="PF01548">
    <property type="entry name" value="DEDD_Tnp_IS110"/>
    <property type="match status" value="1"/>
</dbReference>
<comment type="caution">
    <text evidence="4">The sequence shown here is derived from an EMBL/GenBank/DDBJ whole genome shotgun (WGS) entry which is preliminary data.</text>
</comment>
<dbReference type="Proteomes" id="UP000293638">
    <property type="component" value="Unassembled WGS sequence"/>
</dbReference>
<proteinExistence type="predicted"/>
<accession>A0A4Q7NWU9</accession>
<feature type="domain" description="Transposase IS116/IS110/IS902 C-terminal" evidence="3">
    <location>
        <begin position="225"/>
        <end position="306"/>
    </location>
</feature>
<dbReference type="InterPro" id="IPR002525">
    <property type="entry name" value="Transp_IS110-like_N"/>
</dbReference>
<dbReference type="PANTHER" id="PTHR33055:SF16">
    <property type="entry name" value="TRANSPOSASE FOR INSERTION SEQUENCE ELEMENT IS1547"/>
    <property type="match status" value="1"/>
</dbReference>
<evidence type="ECO:0000313" key="5">
    <source>
        <dbReference type="Proteomes" id="UP000293638"/>
    </source>
</evidence>
<dbReference type="InterPro" id="IPR003346">
    <property type="entry name" value="Transposase_20"/>
</dbReference>
<dbReference type="RefSeq" id="WP_231116058.1">
    <property type="nucleotide sequence ID" value="NZ_SGXD01000001.1"/>
</dbReference>
<feature type="region of interest" description="Disordered" evidence="1">
    <location>
        <begin position="338"/>
        <end position="420"/>
    </location>
</feature>
<dbReference type="NCBIfam" id="NF033542">
    <property type="entry name" value="transpos_IS110"/>
    <property type="match status" value="1"/>
</dbReference>
<evidence type="ECO:0000259" key="3">
    <source>
        <dbReference type="Pfam" id="PF02371"/>
    </source>
</evidence>
<feature type="domain" description="Transposase IS110-like N-terminal" evidence="2">
    <location>
        <begin position="6"/>
        <end position="159"/>
    </location>
</feature>
<dbReference type="GO" id="GO:0004803">
    <property type="term" value="F:transposase activity"/>
    <property type="evidence" value="ECO:0007669"/>
    <property type="project" value="InterPro"/>
</dbReference>
<reference evidence="4 5" key="1">
    <citation type="submission" date="2019-02" db="EMBL/GenBank/DDBJ databases">
        <title>Genomic Encyclopedia of Type Strains, Phase IV (KMG-IV): sequencing the most valuable type-strain genomes for metagenomic binning, comparative biology and taxonomic classification.</title>
        <authorList>
            <person name="Goeker M."/>
        </authorList>
    </citation>
    <scope>NUCLEOTIDE SEQUENCE [LARGE SCALE GENOMIC DNA]</scope>
    <source>
        <strain evidence="4 5">DSM 45622</strain>
    </source>
</reference>
<dbReference type="Pfam" id="PF02371">
    <property type="entry name" value="Transposase_20"/>
    <property type="match status" value="1"/>
</dbReference>
<evidence type="ECO:0000256" key="1">
    <source>
        <dbReference type="SAM" id="MobiDB-lite"/>
    </source>
</evidence>
<dbReference type="InterPro" id="IPR047650">
    <property type="entry name" value="Transpos_IS110"/>
</dbReference>
<dbReference type="EMBL" id="SGXD01000001">
    <property type="protein sequence ID" value="RZS91674.1"/>
    <property type="molecule type" value="Genomic_DNA"/>
</dbReference>
<gene>
    <name evidence="4" type="ORF">EV189_0921</name>
</gene>
<protein>
    <submittedName>
        <fullName evidence="4">Transposase</fullName>
    </submittedName>
</protein>
<dbReference type="GO" id="GO:0006313">
    <property type="term" value="P:DNA transposition"/>
    <property type="evidence" value="ECO:0007669"/>
    <property type="project" value="InterPro"/>
</dbReference>
<organism evidence="4 5">
    <name type="scientific">Motilibacter rhizosphaerae</name>
    <dbReference type="NCBI Taxonomy" id="598652"/>
    <lineage>
        <taxon>Bacteria</taxon>
        <taxon>Bacillati</taxon>
        <taxon>Actinomycetota</taxon>
        <taxon>Actinomycetes</taxon>
        <taxon>Motilibacterales</taxon>
        <taxon>Motilibacteraceae</taxon>
        <taxon>Motilibacter</taxon>
    </lineage>
</organism>
<keyword evidence="5" id="KW-1185">Reference proteome</keyword>
<dbReference type="PANTHER" id="PTHR33055">
    <property type="entry name" value="TRANSPOSASE FOR INSERTION SEQUENCE ELEMENT IS1111A"/>
    <property type="match status" value="1"/>
</dbReference>
<feature type="compositionally biased region" description="Low complexity" evidence="1">
    <location>
        <begin position="381"/>
        <end position="396"/>
    </location>
</feature>
<evidence type="ECO:0000313" key="4">
    <source>
        <dbReference type="EMBL" id="RZS91674.1"/>
    </source>
</evidence>
<sequence length="420" mass="45091">MSRVVIGVDPHKRSSTIEVIDDGENVLAVGRYGTDRDGYQQMLAAGRAWPDRLWAVEGCQGVGRYLAQRLVADGELVVDVPAKLSARARVFSTGQGRKTDAADAHAVAVVALRTPRLARVRVDDATVALRLLAERRDELGAARTLTVNRLHRLLADMVPGGAKQFLSAQQAKALLTGLEPADGVVAVTRVALVEELVVELEAIDARITTAKRQLDTLVRSTGSGLLRLNGIGPSGAARLLGDIGQIARFPTKGHFASWNGTAPIEASSGDVRRHRLSRAGNRRINRVLHIMAIVQLRHDTPGRRYYDRKRAEGKSPMEAMRAIKRRLSDVVYRQLVQDQRQDQRHEPGGEVTGPGGQAGATTDSSAAGYNPDTGALEKSLPGPATTEATPATPPGTDHTTARTRRPSMATARSRGQAAPA</sequence>
<dbReference type="GO" id="GO:0003677">
    <property type="term" value="F:DNA binding"/>
    <property type="evidence" value="ECO:0007669"/>
    <property type="project" value="InterPro"/>
</dbReference>